<accession>A0A165GLH9</accession>
<sequence length="616" mass="65481">MADVDSTKPVQDPVAQPETTWDAAPVADTQARPESTGQPGEKPHHHHLVQELAQANEETLPAGYFKSMNFIGSVVASGFLAISLYLGFVLPANALANINADIGPSSLINQCSTVFTLVSGVLLMLVGRLGDIFGRRYFLIGGQCFGVIGGIVCATAQNVPTVIGGTVLVGVAGAVQLTFSFVIAELVPNKYRAYVDAGLFACTIPFAAMGPAFARLLVTNTHLSWRAMYVLNIVCCSVSAILYAIFYHPPNYQQINGSTSRLAELKKFDWIGLVLYTGGLVCLFLGLSWGPSTYPWTSAHTLSTLIIGCVVLLFFGLWNTFAPIQEPLMPRSLFKNRNFLANVGVGSVGTIVYFSMNLLWPLEIEHLFTTDNIEIGWIACSTGAGVVFGQIMAGLFYKRIGFARWQLVASTVIMTAFLAGLAALTEYRRPLGLAFTVLGGFGVGYLELVTIVNATLVCKPGEIGFSSCFLGGAKQVAGSIAASIYVAILNGRLTVNAPKYMVPAILGSGVPESELKETLGLALGGSDLHAVAGITDKQISIIETAAKLTFAQSFKIVFLASIAFGGLAIICAFLSQDVDEKMTGEVARKLRHVGSDDAFSSASSDAGQQYSGNEKA</sequence>
<evidence type="ECO:0000256" key="6">
    <source>
        <dbReference type="SAM" id="MobiDB-lite"/>
    </source>
</evidence>
<feature type="transmembrane region" description="Helical" evidence="7">
    <location>
        <begin position="70"/>
        <end position="95"/>
    </location>
</feature>
<feature type="domain" description="Major facilitator superfamily (MFS) profile" evidence="8">
    <location>
        <begin position="71"/>
        <end position="580"/>
    </location>
</feature>
<keyword evidence="2" id="KW-0813">Transport</keyword>
<evidence type="ECO:0000313" key="10">
    <source>
        <dbReference type="Proteomes" id="UP000076632"/>
    </source>
</evidence>
<dbReference type="GO" id="GO:0022857">
    <property type="term" value="F:transmembrane transporter activity"/>
    <property type="evidence" value="ECO:0007669"/>
    <property type="project" value="InterPro"/>
</dbReference>
<feature type="region of interest" description="Disordered" evidence="6">
    <location>
        <begin position="595"/>
        <end position="616"/>
    </location>
</feature>
<keyword evidence="10" id="KW-1185">Reference proteome</keyword>
<feature type="transmembrane region" description="Helical" evidence="7">
    <location>
        <begin position="556"/>
        <end position="575"/>
    </location>
</feature>
<dbReference type="EMBL" id="KV407459">
    <property type="protein sequence ID" value="KZF22336.1"/>
    <property type="molecule type" value="Genomic_DNA"/>
</dbReference>
<feature type="transmembrane region" description="Helical" evidence="7">
    <location>
        <begin position="194"/>
        <end position="214"/>
    </location>
</feature>
<reference evidence="9 10" key="1">
    <citation type="journal article" date="2016" name="Fungal Biol.">
        <title>The genome of Xylona heveae provides a window into fungal endophytism.</title>
        <authorList>
            <person name="Gazis R."/>
            <person name="Kuo A."/>
            <person name="Riley R."/>
            <person name="LaButti K."/>
            <person name="Lipzen A."/>
            <person name="Lin J."/>
            <person name="Amirebrahimi M."/>
            <person name="Hesse C.N."/>
            <person name="Spatafora J.W."/>
            <person name="Henrissat B."/>
            <person name="Hainaut M."/>
            <person name="Grigoriev I.V."/>
            <person name="Hibbett D.S."/>
        </authorList>
    </citation>
    <scope>NUCLEOTIDE SEQUENCE [LARGE SCALE GENOMIC DNA]</scope>
    <source>
        <strain evidence="9 10">TC161</strain>
    </source>
</reference>
<feature type="region of interest" description="Disordered" evidence="6">
    <location>
        <begin position="1"/>
        <end position="45"/>
    </location>
</feature>
<feature type="transmembrane region" description="Helical" evidence="7">
    <location>
        <begin position="299"/>
        <end position="318"/>
    </location>
</feature>
<dbReference type="Gene3D" id="1.20.1250.20">
    <property type="entry name" value="MFS general substrate transporter like domains"/>
    <property type="match status" value="2"/>
</dbReference>
<dbReference type="SUPFAM" id="SSF103473">
    <property type="entry name" value="MFS general substrate transporter"/>
    <property type="match status" value="1"/>
</dbReference>
<feature type="transmembrane region" description="Helical" evidence="7">
    <location>
        <begin position="107"/>
        <end position="125"/>
    </location>
</feature>
<dbReference type="STRING" id="1328760.A0A165GLH9"/>
<feature type="transmembrane region" description="Helical" evidence="7">
    <location>
        <begin position="137"/>
        <end position="157"/>
    </location>
</feature>
<feature type="transmembrane region" description="Helical" evidence="7">
    <location>
        <begin position="407"/>
        <end position="425"/>
    </location>
</feature>
<dbReference type="InterPro" id="IPR036259">
    <property type="entry name" value="MFS_trans_sf"/>
</dbReference>
<evidence type="ECO:0000259" key="8">
    <source>
        <dbReference type="PROSITE" id="PS50850"/>
    </source>
</evidence>
<feature type="compositionally biased region" description="Low complexity" evidence="6">
    <location>
        <begin position="596"/>
        <end position="606"/>
    </location>
</feature>
<organism evidence="9 10">
    <name type="scientific">Xylona heveae (strain CBS 132557 / TC161)</name>
    <dbReference type="NCBI Taxonomy" id="1328760"/>
    <lineage>
        <taxon>Eukaryota</taxon>
        <taxon>Fungi</taxon>
        <taxon>Dikarya</taxon>
        <taxon>Ascomycota</taxon>
        <taxon>Pezizomycotina</taxon>
        <taxon>Xylonomycetes</taxon>
        <taxon>Xylonales</taxon>
        <taxon>Xylonaceae</taxon>
        <taxon>Xylona</taxon>
    </lineage>
</organism>
<dbReference type="OrthoDB" id="4161376at2759"/>
<feature type="transmembrane region" description="Helical" evidence="7">
    <location>
        <begin position="268"/>
        <end position="287"/>
    </location>
</feature>
<protein>
    <submittedName>
        <fullName evidence="9">Siderophore iron transporter</fullName>
    </submittedName>
</protein>
<feature type="transmembrane region" description="Helical" evidence="7">
    <location>
        <begin position="163"/>
        <end position="187"/>
    </location>
</feature>
<evidence type="ECO:0000256" key="3">
    <source>
        <dbReference type="ARBA" id="ARBA00022692"/>
    </source>
</evidence>
<proteinExistence type="predicted"/>
<evidence type="ECO:0000256" key="4">
    <source>
        <dbReference type="ARBA" id="ARBA00022989"/>
    </source>
</evidence>
<evidence type="ECO:0000256" key="7">
    <source>
        <dbReference type="SAM" id="Phobius"/>
    </source>
</evidence>
<comment type="subcellular location">
    <subcellularLocation>
        <location evidence="1">Membrane</location>
        <topology evidence="1">Multi-pass membrane protein</topology>
    </subcellularLocation>
</comment>
<dbReference type="OMA" id="SYAWHSA"/>
<dbReference type="GO" id="GO:0005886">
    <property type="term" value="C:plasma membrane"/>
    <property type="evidence" value="ECO:0007669"/>
    <property type="project" value="TreeGrafter"/>
</dbReference>
<dbReference type="PANTHER" id="PTHR23501:SF109">
    <property type="entry name" value="MAJOR FACILITATOR SUPERFAMILY (MFS) PROFILE DOMAIN-CONTAINING PROTEIN-RELATED"/>
    <property type="match status" value="1"/>
</dbReference>
<feature type="transmembrane region" description="Helical" evidence="7">
    <location>
        <begin position="375"/>
        <end position="395"/>
    </location>
</feature>
<feature type="compositionally biased region" description="Polar residues" evidence="6">
    <location>
        <begin position="607"/>
        <end position="616"/>
    </location>
</feature>
<dbReference type="Pfam" id="PF06609">
    <property type="entry name" value="TRI12"/>
    <property type="match status" value="1"/>
</dbReference>
<dbReference type="InterPro" id="IPR010573">
    <property type="entry name" value="MFS_Str1/Tri12-like"/>
</dbReference>
<dbReference type="Proteomes" id="UP000076632">
    <property type="component" value="Unassembled WGS sequence"/>
</dbReference>
<dbReference type="InterPro" id="IPR020846">
    <property type="entry name" value="MFS_dom"/>
</dbReference>
<dbReference type="AlphaFoldDB" id="A0A165GLH9"/>
<evidence type="ECO:0000313" key="9">
    <source>
        <dbReference type="EMBL" id="KZF22336.1"/>
    </source>
</evidence>
<feature type="transmembrane region" description="Helical" evidence="7">
    <location>
        <begin position="431"/>
        <end position="456"/>
    </location>
</feature>
<dbReference type="RefSeq" id="XP_018187891.1">
    <property type="nucleotide sequence ID" value="XM_018331129.1"/>
</dbReference>
<feature type="transmembrane region" description="Helical" evidence="7">
    <location>
        <begin position="226"/>
        <end position="247"/>
    </location>
</feature>
<dbReference type="InParanoid" id="A0A165GLH9"/>
<evidence type="ECO:0000256" key="2">
    <source>
        <dbReference type="ARBA" id="ARBA00022448"/>
    </source>
</evidence>
<dbReference type="InterPro" id="IPR053791">
    <property type="entry name" value="MFS_Tri12-like"/>
</dbReference>
<keyword evidence="4 7" id="KW-1133">Transmembrane helix</keyword>
<feature type="transmembrane region" description="Helical" evidence="7">
    <location>
        <begin position="339"/>
        <end position="360"/>
    </location>
</feature>
<keyword evidence="5 7" id="KW-0472">Membrane</keyword>
<evidence type="ECO:0000256" key="1">
    <source>
        <dbReference type="ARBA" id="ARBA00004141"/>
    </source>
</evidence>
<dbReference type="CDD" id="cd06179">
    <property type="entry name" value="MFS_TRI12_like"/>
    <property type="match status" value="1"/>
</dbReference>
<dbReference type="GeneID" id="28896266"/>
<keyword evidence="3 7" id="KW-0812">Transmembrane</keyword>
<name>A0A165GLH9_XYLHT</name>
<dbReference type="PROSITE" id="PS50850">
    <property type="entry name" value="MFS"/>
    <property type="match status" value="1"/>
</dbReference>
<gene>
    <name evidence="9" type="ORF">L228DRAFT_239317</name>
</gene>
<evidence type="ECO:0000256" key="5">
    <source>
        <dbReference type="ARBA" id="ARBA00023136"/>
    </source>
</evidence>
<dbReference type="PANTHER" id="PTHR23501">
    <property type="entry name" value="MAJOR FACILITATOR SUPERFAMILY"/>
    <property type="match status" value="1"/>
</dbReference>